<dbReference type="KEGG" id="mmor:MMOR_18490"/>
<gene>
    <name evidence="2" type="ORF">MMOR_18490</name>
</gene>
<reference evidence="2 3" key="1">
    <citation type="journal article" date="2019" name="Emerg. Microbes Infect.">
        <title>Comprehensive subspecies identification of 175 nontuberculous mycobacteria species based on 7547 genomic profiles.</title>
        <authorList>
            <person name="Matsumoto Y."/>
            <person name="Kinjo T."/>
            <person name="Motooka D."/>
            <person name="Nabeya D."/>
            <person name="Jung N."/>
            <person name="Uechi K."/>
            <person name="Horii T."/>
            <person name="Iida T."/>
            <person name="Fujita J."/>
            <person name="Nakamura S."/>
        </authorList>
    </citation>
    <scope>NUCLEOTIDE SEQUENCE [LARGE SCALE GENOMIC DNA]</scope>
    <source>
        <strain evidence="2 3">JCM 6375</strain>
    </source>
</reference>
<keyword evidence="3" id="KW-1185">Reference proteome</keyword>
<evidence type="ECO:0000259" key="1">
    <source>
        <dbReference type="Pfam" id="PF24238"/>
    </source>
</evidence>
<dbReference type="AlphaFoldDB" id="A0AAD1H8P7"/>
<accession>A0AAD1H8P7</accession>
<organism evidence="2 3">
    <name type="scientific">Mycolicibacterium moriokaense</name>
    <dbReference type="NCBI Taxonomy" id="39691"/>
    <lineage>
        <taxon>Bacteria</taxon>
        <taxon>Bacillati</taxon>
        <taxon>Actinomycetota</taxon>
        <taxon>Actinomycetes</taxon>
        <taxon>Mycobacteriales</taxon>
        <taxon>Mycobacteriaceae</taxon>
        <taxon>Mycolicibacterium</taxon>
    </lineage>
</organism>
<dbReference type="Proteomes" id="UP000466681">
    <property type="component" value="Chromosome"/>
</dbReference>
<protein>
    <recommendedName>
        <fullName evidence="1">CDGP domain-containing protein</fullName>
    </recommendedName>
</protein>
<evidence type="ECO:0000313" key="3">
    <source>
        <dbReference type="Proteomes" id="UP000466681"/>
    </source>
</evidence>
<evidence type="ECO:0000313" key="2">
    <source>
        <dbReference type="EMBL" id="BBX00913.1"/>
    </source>
</evidence>
<sequence>MVPSSSARVVSIATASTVWFLAGMSVLAIIAAAACVGAPAAGAVPGDPLNGCVTALAQQLCDGPIREDGSWKRCLFSDGVGFSPPTVNCFIVPGADQIPMFPIGQPNYHIEG</sequence>
<feature type="domain" description="CDGP" evidence="1">
    <location>
        <begin position="57"/>
        <end position="111"/>
    </location>
</feature>
<proteinExistence type="predicted"/>
<name>A0AAD1H8P7_9MYCO</name>
<dbReference type="Pfam" id="PF24238">
    <property type="entry name" value="CDGP"/>
    <property type="match status" value="1"/>
</dbReference>
<dbReference type="InterPro" id="IPR056271">
    <property type="entry name" value="CDGP_dom"/>
</dbReference>
<dbReference type="EMBL" id="AP022560">
    <property type="protein sequence ID" value="BBX00913.1"/>
    <property type="molecule type" value="Genomic_DNA"/>
</dbReference>